<comment type="catalytic activity">
    <reaction evidence="1 7">
        <text>Hydrolysis of terminal, non-reducing alpha-D-galactose residues in alpha-D-galactosides, including galactose oligosaccharides, galactomannans and galactolipids.</text>
        <dbReference type="EC" id="3.2.1.22"/>
    </reaction>
</comment>
<evidence type="ECO:0000256" key="4">
    <source>
        <dbReference type="ARBA" id="ARBA00022729"/>
    </source>
</evidence>
<dbReference type="CDD" id="cd14792">
    <property type="entry name" value="GH27"/>
    <property type="match status" value="1"/>
</dbReference>
<protein>
    <recommendedName>
        <fullName evidence="3 7">Alpha-galactosidase</fullName>
        <ecNumber evidence="3 7">3.2.1.22</ecNumber>
    </recommendedName>
    <alternativeName>
        <fullName evidence="7">Melibiase</fullName>
    </alternativeName>
</protein>
<dbReference type="GO" id="GO:0004557">
    <property type="term" value="F:alpha-galactosidase activity"/>
    <property type="evidence" value="ECO:0007669"/>
    <property type="project" value="UniProtKB-EC"/>
</dbReference>
<dbReference type="InterPro" id="IPR041233">
    <property type="entry name" value="Melibiase_C"/>
</dbReference>
<dbReference type="PRINTS" id="PR00740">
    <property type="entry name" value="GLHYDRLASE27"/>
</dbReference>
<keyword evidence="6 7" id="KW-0326">Glycosidase</keyword>
<dbReference type="InterPro" id="IPR017853">
    <property type="entry name" value="GH"/>
</dbReference>
<keyword evidence="8" id="KW-0812">Transmembrane</keyword>
<dbReference type="InterPro" id="IPR013780">
    <property type="entry name" value="Glyco_hydro_b"/>
</dbReference>
<evidence type="ECO:0000256" key="6">
    <source>
        <dbReference type="ARBA" id="ARBA00023295"/>
    </source>
</evidence>
<dbReference type="Pfam" id="PF16499">
    <property type="entry name" value="Melibiase_2"/>
    <property type="match status" value="2"/>
</dbReference>
<evidence type="ECO:0000259" key="9">
    <source>
        <dbReference type="PROSITE" id="PS51670"/>
    </source>
</evidence>
<dbReference type="GO" id="GO:0005975">
    <property type="term" value="P:carbohydrate metabolic process"/>
    <property type="evidence" value="ECO:0007669"/>
    <property type="project" value="InterPro"/>
</dbReference>
<reference evidence="10" key="1">
    <citation type="submission" date="2021-01" db="EMBL/GenBank/DDBJ databases">
        <authorList>
            <person name="Corre E."/>
            <person name="Pelletier E."/>
            <person name="Niang G."/>
            <person name="Scheremetjew M."/>
            <person name="Finn R."/>
            <person name="Kale V."/>
            <person name="Holt S."/>
            <person name="Cochrane G."/>
            <person name="Meng A."/>
            <person name="Brown T."/>
            <person name="Cohen L."/>
        </authorList>
    </citation>
    <scope>NUCLEOTIDE SEQUENCE</scope>
    <source>
        <strain evidence="10">UTEX LB 985</strain>
    </source>
</reference>
<dbReference type="PANTHER" id="PTHR11452">
    <property type="entry name" value="ALPHA-GALACTOSIDASE/ALPHA-N-ACETYLGALACTOSAMINIDASE"/>
    <property type="match status" value="1"/>
</dbReference>
<keyword evidence="5 7" id="KW-0378">Hydrolase</keyword>
<comment type="similarity">
    <text evidence="2 7">Belongs to the glycosyl hydrolase 27 family.</text>
</comment>
<evidence type="ECO:0000256" key="2">
    <source>
        <dbReference type="ARBA" id="ARBA00009743"/>
    </source>
</evidence>
<dbReference type="SUPFAM" id="SSF51011">
    <property type="entry name" value="Glycosyl hydrolase domain"/>
    <property type="match status" value="1"/>
</dbReference>
<feature type="transmembrane region" description="Helical" evidence="8">
    <location>
        <begin position="486"/>
        <end position="507"/>
    </location>
</feature>
<dbReference type="Gene3D" id="2.60.40.1180">
    <property type="entry name" value="Golgi alpha-mannosidase II"/>
    <property type="match status" value="1"/>
</dbReference>
<proteinExistence type="inferred from homology"/>
<evidence type="ECO:0000256" key="1">
    <source>
        <dbReference type="ARBA" id="ARBA00001255"/>
    </source>
</evidence>
<dbReference type="AlphaFoldDB" id="A0A7S2JFJ8"/>
<organism evidence="10">
    <name type="scientific">Haptolina brevifila</name>
    <dbReference type="NCBI Taxonomy" id="156173"/>
    <lineage>
        <taxon>Eukaryota</taxon>
        <taxon>Haptista</taxon>
        <taxon>Haptophyta</taxon>
        <taxon>Prymnesiophyceae</taxon>
        <taxon>Prymnesiales</taxon>
        <taxon>Prymnesiaceae</taxon>
        <taxon>Haptolina</taxon>
    </lineage>
</organism>
<evidence type="ECO:0000256" key="7">
    <source>
        <dbReference type="RuleBase" id="RU361168"/>
    </source>
</evidence>
<dbReference type="Pfam" id="PF17801">
    <property type="entry name" value="Melibiase_C"/>
    <property type="match status" value="1"/>
</dbReference>
<gene>
    <name evidence="10" type="ORF">CBRE1094_LOCUS42944</name>
</gene>
<keyword evidence="7" id="KW-1015">Disulfide bond</keyword>
<dbReference type="SMART" id="SM00254">
    <property type="entry name" value="ShKT"/>
    <property type="match status" value="1"/>
</dbReference>
<sequence>MHHAPCTLQFINATPLNQRIRVPQGLDKVAPEQKRPKELYQKMRDALNATGRPILYSLCNWGVGQPHLWGQQTGNSWRTGRDVFAVWDEHTARDVLKLPGYLQSVMTAIEDLASYHRFAGPGGFNDPDMLVVGLDGMTPYGIIDSDDKCPPHLAKGQCKKGDYISRELWGKVGGLTYTEQRTHFAFWCILSSPLMLGNDPRHMSAATKRLLTAPGMLAINQDPLGQQAERIYKEGDVAIWRKELASGDHAFLLFNGGSTPTDITTRWERDLPELWAANRKPVKREPPCTDNAEVADTCAGWAKGGECAKNPGYMRGACPLSCDACPPAKWEGEQATAHVMNAWEQEHEGEFIAMYTAMHVEPHEARVILVGFGPQAPAFMLGPSERSAAATKSSAAAEAMDAPIARGSERKSTSRDGVLLLLPQEEHAVRAEAAGAAATMTEAVVTEGDSSRPLRSHRHSVHEQHFHEIGPPTLGACAHQYGPSLLLMYVASLTLAGVIAYIIRFVMRARVAQQKQRLIKRAAATPP</sequence>
<keyword evidence="8" id="KW-1133">Transmembrane helix</keyword>
<dbReference type="InterPro" id="IPR013785">
    <property type="entry name" value="Aldolase_TIM"/>
</dbReference>
<dbReference type="SUPFAM" id="SSF51445">
    <property type="entry name" value="(Trans)glycosidases"/>
    <property type="match status" value="1"/>
</dbReference>
<dbReference type="EC" id="3.2.1.22" evidence="3 7"/>
<dbReference type="InterPro" id="IPR002241">
    <property type="entry name" value="Glyco_hydro_27"/>
</dbReference>
<dbReference type="InterPro" id="IPR003582">
    <property type="entry name" value="ShKT_dom"/>
</dbReference>
<keyword evidence="4" id="KW-0732">Signal</keyword>
<dbReference type="EMBL" id="HBGU01078744">
    <property type="protein sequence ID" value="CAD9545128.1"/>
    <property type="molecule type" value="Transcribed_RNA"/>
</dbReference>
<evidence type="ECO:0000313" key="10">
    <source>
        <dbReference type="EMBL" id="CAD9545128.1"/>
    </source>
</evidence>
<dbReference type="Gene3D" id="3.20.20.70">
    <property type="entry name" value="Aldolase class I"/>
    <property type="match status" value="1"/>
</dbReference>
<dbReference type="PANTHER" id="PTHR11452:SF75">
    <property type="entry name" value="ALPHA-GALACTOSIDASE MEL1"/>
    <property type="match status" value="1"/>
</dbReference>
<dbReference type="PROSITE" id="PS51670">
    <property type="entry name" value="SHKT"/>
    <property type="match status" value="1"/>
</dbReference>
<name>A0A7S2JFJ8_9EUKA</name>
<accession>A0A7S2JFJ8</accession>
<evidence type="ECO:0000256" key="5">
    <source>
        <dbReference type="ARBA" id="ARBA00022801"/>
    </source>
</evidence>
<evidence type="ECO:0000256" key="8">
    <source>
        <dbReference type="SAM" id="Phobius"/>
    </source>
</evidence>
<evidence type="ECO:0000256" key="3">
    <source>
        <dbReference type="ARBA" id="ARBA00012755"/>
    </source>
</evidence>
<feature type="domain" description="ShKT" evidence="9">
    <location>
        <begin position="288"/>
        <end position="325"/>
    </location>
</feature>
<keyword evidence="8" id="KW-0472">Membrane</keyword>